<dbReference type="GO" id="GO:0007165">
    <property type="term" value="P:signal transduction"/>
    <property type="evidence" value="ECO:0007669"/>
    <property type="project" value="UniProtKB-KW"/>
</dbReference>
<gene>
    <name evidence="6" type="ORF">CQA54_00220</name>
</gene>
<dbReference type="PROSITE" id="PS50111">
    <property type="entry name" value="CHEMOTAXIS_TRANSDUC_2"/>
    <property type="match status" value="1"/>
</dbReference>
<accession>A0A3D8IUC2</accession>
<dbReference type="GO" id="GO:0006935">
    <property type="term" value="P:chemotaxis"/>
    <property type="evidence" value="ECO:0007669"/>
    <property type="project" value="InterPro"/>
</dbReference>
<organism evidence="6 7">
    <name type="scientific">Helicobacter equorum</name>
    <dbReference type="NCBI Taxonomy" id="361872"/>
    <lineage>
        <taxon>Bacteria</taxon>
        <taxon>Pseudomonadati</taxon>
        <taxon>Campylobacterota</taxon>
        <taxon>Epsilonproteobacteria</taxon>
        <taxon>Campylobacterales</taxon>
        <taxon>Helicobacteraceae</taxon>
        <taxon>Helicobacter</taxon>
    </lineage>
</organism>
<dbReference type="InterPro" id="IPR004089">
    <property type="entry name" value="MCPsignal_dom"/>
</dbReference>
<feature type="coiled-coil region" evidence="4">
    <location>
        <begin position="77"/>
        <end position="111"/>
    </location>
</feature>
<dbReference type="Pfam" id="PF00015">
    <property type="entry name" value="MCPsignal"/>
    <property type="match status" value="1"/>
</dbReference>
<evidence type="ECO:0000256" key="2">
    <source>
        <dbReference type="ARBA" id="ARBA00029447"/>
    </source>
</evidence>
<dbReference type="Proteomes" id="UP000256514">
    <property type="component" value="Unassembled WGS sequence"/>
</dbReference>
<dbReference type="GO" id="GO:0004888">
    <property type="term" value="F:transmembrane signaling receptor activity"/>
    <property type="evidence" value="ECO:0007669"/>
    <property type="project" value="InterPro"/>
</dbReference>
<evidence type="ECO:0000313" key="7">
    <source>
        <dbReference type="Proteomes" id="UP000256514"/>
    </source>
</evidence>
<evidence type="ECO:0000256" key="3">
    <source>
        <dbReference type="PROSITE-ProRule" id="PRU00284"/>
    </source>
</evidence>
<keyword evidence="7" id="KW-1185">Reference proteome</keyword>
<protein>
    <recommendedName>
        <fullName evidence="5">Methyl-accepting transducer domain-containing protein</fullName>
    </recommendedName>
</protein>
<dbReference type="SUPFAM" id="SSF58104">
    <property type="entry name" value="Methyl-accepting chemotaxis protein (MCP) signaling domain"/>
    <property type="match status" value="1"/>
</dbReference>
<sequence>MNTSIHQTQTLHTNAIHIEAVGEVSERSKEVVTQTQNISSIVLVIQDITAQTNLLALNAAIEAARAGEHGRGFAVVADEVRKLAERTSKSLNEIEANINILVENIDKTMSEIVRQSEDIEQINKSISDLESSNNNNTQAATSTHQITQQIQNLTNSINKNLEGKKF</sequence>
<dbReference type="RefSeq" id="WP_115570540.1">
    <property type="nucleotide sequence ID" value="NZ_NXLT01000001.1"/>
</dbReference>
<evidence type="ECO:0000256" key="1">
    <source>
        <dbReference type="ARBA" id="ARBA00023224"/>
    </source>
</evidence>
<proteinExistence type="inferred from homology"/>
<evidence type="ECO:0000256" key="4">
    <source>
        <dbReference type="SAM" id="Coils"/>
    </source>
</evidence>
<evidence type="ECO:0000313" key="6">
    <source>
        <dbReference type="EMBL" id="RDU68600.1"/>
    </source>
</evidence>
<dbReference type="PANTHER" id="PTHR32089:SF112">
    <property type="entry name" value="LYSOZYME-LIKE PROTEIN-RELATED"/>
    <property type="match status" value="1"/>
</dbReference>
<reference evidence="6 7" key="1">
    <citation type="submission" date="2018-04" db="EMBL/GenBank/DDBJ databases">
        <title>Novel Campyloabacter and Helicobacter Species and Strains.</title>
        <authorList>
            <person name="Mannion A.J."/>
            <person name="Shen Z."/>
            <person name="Fox J.G."/>
        </authorList>
    </citation>
    <scope>NUCLEOTIDE SEQUENCE [LARGE SCALE GENOMIC DNA]</scope>
    <source>
        <strain evidence="6 7">MIT 12-6600</strain>
    </source>
</reference>
<dbReference type="Gene3D" id="1.10.287.950">
    <property type="entry name" value="Methyl-accepting chemotaxis protein"/>
    <property type="match status" value="1"/>
</dbReference>
<dbReference type="PRINTS" id="PR00260">
    <property type="entry name" value="CHEMTRNSDUCR"/>
</dbReference>
<comment type="similarity">
    <text evidence="2">Belongs to the methyl-accepting chemotaxis (MCP) protein family.</text>
</comment>
<dbReference type="PANTHER" id="PTHR32089">
    <property type="entry name" value="METHYL-ACCEPTING CHEMOTAXIS PROTEIN MCPB"/>
    <property type="match status" value="1"/>
</dbReference>
<comment type="caution">
    <text evidence="6">The sequence shown here is derived from an EMBL/GenBank/DDBJ whole genome shotgun (WGS) entry which is preliminary data.</text>
</comment>
<dbReference type="InterPro" id="IPR004090">
    <property type="entry name" value="Chemotax_Me-accpt_rcpt"/>
</dbReference>
<feature type="domain" description="Methyl-accepting transducer" evidence="5">
    <location>
        <begin position="1"/>
        <end position="166"/>
    </location>
</feature>
<dbReference type="EMBL" id="NXLT01000001">
    <property type="protein sequence ID" value="RDU68600.1"/>
    <property type="molecule type" value="Genomic_DNA"/>
</dbReference>
<keyword evidence="1 3" id="KW-0807">Transducer</keyword>
<keyword evidence="4" id="KW-0175">Coiled coil</keyword>
<dbReference type="AlphaFoldDB" id="A0A3D8IUC2"/>
<dbReference type="SMART" id="SM00283">
    <property type="entry name" value="MA"/>
    <property type="match status" value="1"/>
</dbReference>
<dbReference type="GO" id="GO:0016020">
    <property type="term" value="C:membrane"/>
    <property type="evidence" value="ECO:0007669"/>
    <property type="project" value="InterPro"/>
</dbReference>
<evidence type="ECO:0000259" key="5">
    <source>
        <dbReference type="PROSITE" id="PS50111"/>
    </source>
</evidence>
<name>A0A3D8IUC2_9HELI</name>